<proteinExistence type="predicted"/>
<protein>
    <recommendedName>
        <fullName evidence="3">HTH cro/C1-type domain-containing protein</fullName>
    </recommendedName>
</protein>
<dbReference type="Proteomes" id="UP000503264">
    <property type="component" value="Chromosome"/>
</dbReference>
<evidence type="ECO:0000313" key="2">
    <source>
        <dbReference type="Proteomes" id="UP000503264"/>
    </source>
</evidence>
<dbReference type="RefSeq" id="WP_171993859.1">
    <property type="nucleotide sequence ID" value="NZ_CP012542.1"/>
</dbReference>
<accession>A0A6G5QGY4</accession>
<organism evidence="1 2">
    <name type="scientific">Campylobacter mucosalis CCUG 21559</name>
    <dbReference type="NCBI Taxonomy" id="1032067"/>
    <lineage>
        <taxon>Bacteria</taxon>
        <taxon>Pseudomonadati</taxon>
        <taxon>Campylobacterota</taxon>
        <taxon>Epsilonproteobacteria</taxon>
        <taxon>Campylobacterales</taxon>
        <taxon>Campylobacteraceae</taxon>
        <taxon>Campylobacter</taxon>
    </lineage>
</organism>
<dbReference type="EMBL" id="CP012542">
    <property type="protein sequence ID" value="QCD44938.1"/>
    <property type="molecule type" value="Genomic_DNA"/>
</dbReference>
<sequence length="79" mass="9075">MADEKDTENIVKKVCRELNITQRELAEIIKVNSGTPAQWITKGEVPPTYQYLLELMLENKELKAKISKLAAFKELLNEI</sequence>
<dbReference type="InterPro" id="IPR010982">
    <property type="entry name" value="Lambda_DNA-bd_dom_sf"/>
</dbReference>
<dbReference type="Gene3D" id="1.10.260.40">
    <property type="entry name" value="lambda repressor-like DNA-binding domains"/>
    <property type="match status" value="1"/>
</dbReference>
<dbReference type="AlphaFoldDB" id="A0A6G5QGY4"/>
<name>A0A6G5QGY4_9BACT</name>
<dbReference type="GO" id="GO:0003677">
    <property type="term" value="F:DNA binding"/>
    <property type="evidence" value="ECO:0007669"/>
    <property type="project" value="InterPro"/>
</dbReference>
<dbReference type="SUPFAM" id="SSF47413">
    <property type="entry name" value="lambda repressor-like DNA-binding domains"/>
    <property type="match status" value="1"/>
</dbReference>
<keyword evidence="2" id="KW-1185">Reference proteome</keyword>
<evidence type="ECO:0008006" key="3">
    <source>
        <dbReference type="Google" id="ProtNLM"/>
    </source>
</evidence>
<gene>
    <name evidence="1" type="ORF">CMUC_1164</name>
</gene>
<reference evidence="1 2" key="1">
    <citation type="submission" date="2016-07" db="EMBL/GenBank/DDBJ databases">
        <title>Comparative genomics of the Campylobacter concisus group.</title>
        <authorList>
            <person name="Miller W.G."/>
            <person name="Yee E."/>
            <person name="Chapman M.H."/>
            <person name="Huynh S."/>
            <person name="Bono J.L."/>
            <person name="On S.L.W."/>
            <person name="StLeger J."/>
            <person name="Foster G."/>
            <person name="Parker C.T."/>
        </authorList>
    </citation>
    <scope>NUCLEOTIDE SEQUENCE [LARGE SCALE GENOMIC DNA]</scope>
    <source>
        <strain evidence="1 2">CCUG 21559</strain>
    </source>
</reference>
<evidence type="ECO:0000313" key="1">
    <source>
        <dbReference type="EMBL" id="QCD44938.1"/>
    </source>
</evidence>